<evidence type="ECO:0008006" key="3">
    <source>
        <dbReference type="Google" id="ProtNLM"/>
    </source>
</evidence>
<dbReference type="CDD" id="cd08054">
    <property type="entry name" value="gp6"/>
    <property type="match status" value="1"/>
</dbReference>
<sequence length="98" mass="10872">MPVPITLIRAHLNLDHDHDDELLTHYTDAAEAWVAAYTGQPFSRHSLETQAVLMLVAHSYENREAVSFANPFSLPFGVHDVLSPLKARITGHQAEVTA</sequence>
<organism evidence="1 2">
    <name type="scientific">Paracoccus salipaludis</name>
    <dbReference type="NCBI Taxonomy" id="2032623"/>
    <lineage>
        <taxon>Bacteria</taxon>
        <taxon>Pseudomonadati</taxon>
        <taxon>Pseudomonadota</taxon>
        <taxon>Alphaproteobacteria</taxon>
        <taxon>Rhodobacterales</taxon>
        <taxon>Paracoccaceae</taxon>
        <taxon>Paracoccus</taxon>
    </lineage>
</organism>
<dbReference type="Proteomes" id="UP000218023">
    <property type="component" value="Unassembled WGS sequence"/>
</dbReference>
<dbReference type="Gene3D" id="1.10.3230.30">
    <property type="entry name" value="Phage gp6-like head-tail connector protein"/>
    <property type="match status" value="1"/>
</dbReference>
<dbReference type="AlphaFoldDB" id="A0A2A2GQ23"/>
<proteinExistence type="predicted"/>
<dbReference type="EMBL" id="NSJZ01000001">
    <property type="protein sequence ID" value="PAU98962.1"/>
    <property type="molecule type" value="Genomic_DNA"/>
</dbReference>
<dbReference type="NCBIfam" id="TIGR01560">
    <property type="entry name" value="put_DNA_pack"/>
    <property type="match status" value="1"/>
</dbReference>
<comment type="caution">
    <text evidence="1">The sequence shown here is derived from an EMBL/GenBank/DDBJ whole genome shotgun (WGS) entry which is preliminary data.</text>
</comment>
<dbReference type="InterPro" id="IPR021146">
    <property type="entry name" value="Phage_gp6-like_head-tail"/>
</dbReference>
<gene>
    <name evidence="1" type="ORF">CK240_02210</name>
</gene>
<dbReference type="RefSeq" id="WP_095638681.1">
    <property type="nucleotide sequence ID" value="NZ_NSJZ01000001.1"/>
</dbReference>
<evidence type="ECO:0000313" key="1">
    <source>
        <dbReference type="EMBL" id="PAU98962.1"/>
    </source>
</evidence>
<accession>A0A2A2GQ23</accession>
<dbReference type="InterPro" id="IPR006450">
    <property type="entry name" value="Phage_HK97_gp6-like"/>
</dbReference>
<evidence type="ECO:0000313" key="2">
    <source>
        <dbReference type="Proteomes" id="UP000218023"/>
    </source>
</evidence>
<protein>
    <recommendedName>
        <fullName evidence="3">Phage gp6-like head-tail connector protein</fullName>
    </recommendedName>
</protein>
<dbReference type="OrthoDB" id="7307102at2"/>
<keyword evidence="2" id="KW-1185">Reference proteome</keyword>
<name>A0A2A2GQ23_9RHOB</name>
<reference evidence="1 2" key="1">
    <citation type="submission" date="2017-09" db="EMBL/GenBank/DDBJ databases">
        <title>Paracoccus alkalisoli sp. nov., isolated from saline alkaline soil.</title>
        <authorList>
            <person name="Dong X."/>
            <person name="Zhang G."/>
        </authorList>
    </citation>
    <scope>NUCLEOTIDE SEQUENCE [LARGE SCALE GENOMIC DNA]</scope>
    <source>
        <strain evidence="1 2">WN007</strain>
    </source>
</reference>
<dbReference type="Pfam" id="PF05135">
    <property type="entry name" value="Phage_connect_1"/>
    <property type="match status" value="1"/>
</dbReference>